<evidence type="ECO:0000256" key="1">
    <source>
        <dbReference type="ARBA" id="ARBA00005703"/>
    </source>
</evidence>
<dbReference type="GO" id="GO:1903189">
    <property type="term" value="P:glyoxal metabolic process"/>
    <property type="evidence" value="ECO:0007669"/>
    <property type="project" value="TreeGrafter"/>
</dbReference>
<dbReference type="PANTHER" id="PTHR48094:SF12">
    <property type="entry name" value="PARKINSON DISEASE PROTEIN 7 HOMOLOG"/>
    <property type="match status" value="1"/>
</dbReference>
<dbReference type="InterPro" id="IPR006287">
    <property type="entry name" value="DJ-1"/>
</dbReference>
<dbReference type="EC" id="4.2.1.130" evidence="2"/>
<dbReference type="NCBIfam" id="TIGR01383">
    <property type="entry name" value="not_thiJ"/>
    <property type="match status" value="1"/>
</dbReference>
<evidence type="ECO:0000259" key="6">
    <source>
        <dbReference type="Pfam" id="PF04127"/>
    </source>
</evidence>
<dbReference type="InterPro" id="IPR002818">
    <property type="entry name" value="DJ-1/PfpI"/>
</dbReference>
<feature type="compositionally biased region" description="Low complexity" evidence="4">
    <location>
        <begin position="146"/>
        <end position="163"/>
    </location>
</feature>
<comment type="similarity">
    <text evidence="1">Belongs to the PPC synthetase family.</text>
</comment>
<feature type="compositionally biased region" description="Polar residues" evidence="4">
    <location>
        <begin position="526"/>
        <end position="543"/>
    </location>
</feature>
<dbReference type="PANTHER" id="PTHR48094">
    <property type="entry name" value="PROTEIN/NUCLEIC ACID DEGLYCASE DJ-1-RELATED"/>
    <property type="match status" value="1"/>
</dbReference>
<dbReference type="GO" id="GO:0015937">
    <property type="term" value="P:coenzyme A biosynthetic process"/>
    <property type="evidence" value="ECO:0007669"/>
    <property type="project" value="UniProtKB-ARBA"/>
</dbReference>
<evidence type="ECO:0000256" key="3">
    <source>
        <dbReference type="ARBA" id="ARBA00048082"/>
    </source>
</evidence>
<dbReference type="InterPro" id="IPR007085">
    <property type="entry name" value="DNA/pantothenate-metab_flavo_C"/>
</dbReference>
<proteinExistence type="inferred from homology"/>
<dbReference type="SUPFAM" id="SSF52317">
    <property type="entry name" value="Class I glutamine amidotransferase-like"/>
    <property type="match status" value="1"/>
</dbReference>
<feature type="compositionally biased region" description="Basic and acidic residues" evidence="4">
    <location>
        <begin position="126"/>
        <end position="135"/>
    </location>
</feature>
<dbReference type="EMBL" id="BQKY01000001">
    <property type="protein sequence ID" value="GJN87244.1"/>
    <property type="molecule type" value="Genomic_DNA"/>
</dbReference>
<dbReference type="GO" id="GO:0005634">
    <property type="term" value="C:nucleus"/>
    <property type="evidence" value="ECO:0007669"/>
    <property type="project" value="TreeGrafter"/>
</dbReference>
<dbReference type="InterPro" id="IPR035929">
    <property type="entry name" value="CoaB-like_sf"/>
</dbReference>
<evidence type="ECO:0000256" key="2">
    <source>
        <dbReference type="ARBA" id="ARBA00013134"/>
    </source>
</evidence>
<name>A0AAV5GD11_9BASI</name>
<feature type="region of interest" description="Disordered" evidence="4">
    <location>
        <begin position="392"/>
        <end position="579"/>
    </location>
</feature>
<dbReference type="CDD" id="cd03135">
    <property type="entry name" value="GATase1_DJ-1"/>
    <property type="match status" value="1"/>
</dbReference>
<feature type="compositionally biased region" description="Pro residues" evidence="4">
    <location>
        <begin position="449"/>
        <end position="460"/>
    </location>
</feature>
<gene>
    <name evidence="7" type="ORF">Rhopal_000189-T1</name>
</gene>
<feature type="compositionally biased region" description="Pro residues" evidence="4">
    <location>
        <begin position="564"/>
        <end position="574"/>
    </location>
</feature>
<evidence type="ECO:0000259" key="5">
    <source>
        <dbReference type="Pfam" id="PF01965"/>
    </source>
</evidence>
<feature type="compositionally biased region" description="Basic and acidic residues" evidence="4">
    <location>
        <begin position="419"/>
        <end position="434"/>
    </location>
</feature>
<dbReference type="Proteomes" id="UP001342314">
    <property type="component" value="Unassembled WGS sequence"/>
</dbReference>
<sequence>MAEAQQFSAEEFFAQQPPPPQLEQHLEAVQRFVEHNVNQGRRVVLVTSGGTTVPLEHNVVRFLDNFSAGTRGASSAEHFLRSGRYAVIFLHRQHSLQPFSRHYSHSTNPFLDLLDVVSADGSLAGKGKEPERDGGAGDYLFPPIPSMQSPPASPPSTSRPLPSLDVPMPPTAEDGSTIQIRPPHLDPMLSLLRSYKLVKSLGVLHSIPFTTVSEYLWYLRGISRVMGQTKDCEGQALGRRGMYYLAAAVSDFFIPYTKMSEHKIQSGKGSLVIEMDQVPKVLKTMVDEWSNDGFIVSFKLETDPAILIPKARGALERYGHQIVVGNLLDTRKHEVVFVQRAGEEWLRIPADDGGARGAGGEVKEIEEDIIAHLVGLHDRYVDEGRREGPFKRLVRSLSRSSPRSERPANPPRRTSSRGKRLDDIHKYAPKDDAQRTPPLPSPHQAYSTSPPPDSYFPIPPMEVLQDSEASGASRHPESVGARAFDVGGGTRDGQSAPGVSFAPTTADYKPRPDSELDGWRPAPRRTPSQRVRRQPSSGTNGVSNGAGGANLSRGRSSDRKTPEEPVPPMPPSPPLHNGFAEKVQIGDRTLDAGDRRGVTLEDTPLSRTTSVKRAASSFRRRAQKAFEPPAKSDGEKRVLLLVADGSEEIETLTAFDVFVRASLSPTVVSVSPQFSPSHSLPHLTLSRGAKLLADTQFETLKPEHKDDFDAVVIPGGAKGAERLSQDPEVQDLLRSFYFDQDKLVATICAGSLAAKTAGIGIGGRITSHPSVRGELEKHYAYSEDRVVVDGNLVSSRGPGTALEWALQIVEILAGKAKRDEVAGPMML</sequence>
<dbReference type="SUPFAM" id="SSF102645">
    <property type="entry name" value="CoaB-like"/>
    <property type="match status" value="2"/>
</dbReference>
<feature type="compositionally biased region" description="Basic and acidic residues" evidence="4">
    <location>
        <begin position="508"/>
        <end position="518"/>
    </location>
</feature>
<comment type="caution">
    <text evidence="7">The sequence shown here is derived from an EMBL/GenBank/DDBJ whole genome shotgun (WGS) entry which is preliminary data.</text>
</comment>
<protein>
    <recommendedName>
        <fullName evidence="2">D-lactate dehydratase</fullName>
        <ecNumber evidence="2">4.2.1.130</ecNumber>
    </recommendedName>
</protein>
<dbReference type="GO" id="GO:0019172">
    <property type="term" value="F:glyoxalase III activity"/>
    <property type="evidence" value="ECO:0007669"/>
    <property type="project" value="UniProtKB-EC"/>
</dbReference>
<dbReference type="InterPro" id="IPR029062">
    <property type="entry name" value="Class_I_gatase-like"/>
</dbReference>
<dbReference type="Pfam" id="PF04127">
    <property type="entry name" value="DFP"/>
    <property type="match status" value="1"/>
</dbReference>
<dbReference type="InterPro" id="IPR050325">
    <property type="entry name" value="Prot/Nucl_acid_deglycase"/>
</dbReference>
<dbReference type="Gene3D" id="3.40.50.10300">
    <property type="entry name" value="CoaB-like"/>
    <property type="match status" value="1"/>
</dbReference>
<accession>A0AAV5GD11</accession>
<dbReference type="Gene3D" id="3.40.50.880">
    <property type="match status" value="1"/>
</dbReference>
<evidence type="ECO:0000313" key="7">
    <source>
        <dbReference type="EMBL" id="GJN87244.1"/>
    </source>
</evidence>
<evidence type="ECO:0000313" key="8">
    <source>
        <dbReference type="Proteomes" id="UP001342314"/>
    </source>
</evidence>
<dbReference type="GO" id="GO:0005739">
    <property type="term" value="C:mitochondrion"/>
    <property type="evidence" value="ECO:0007669"/>
    <property type="project" value="TreeGrafter"/>
</dbReference>
<dbReference type="GO" id="GO:0006979">
    <property type="term" value="P:response to oxidative stress"/>
    <property type="evidence" value="ECO:0007669"/>
    <property type="project" value="TreeGrafter"/>
</dbReference>
<dbReference type="AlphaFoldDB" id="A0AAV5GD11"/>
<comment type="catalytic activity">
    <reaction evidence="3">
        <text>methylglyoxal + H2O = (R)-lactate + H(+)</text>
        <dbReference type="Rhea" id="RHEA:27754"/>
        <dbReference type="ChEBI" id="CHEBI:15377"/>
        <dbReference type="ChEBI" id="CHEBI:15378"/>
        <dbReference type="ChEBI" id="CHEBI:16004"/>
        <dbReference type="ChEBI" id="CHEBI:17158"/>
        <dbReference type="EC" id="4.2.1.130"/>
    </reaction>
</comment>
<feature type="domain" description="DJ-1/PfpI" evidence="5">
    <location>
        <begin position="636"/>
        <end position="810"/>
    </location>
</feature>
<organism evidence="7 8">
    <name type="scientific">Rhodotorula paludigena</name>
    <dbReference type="NCBI Taxonomy" id="86838"/>
    <lineage>
        <taxon>Eukaryota</taxon>
        <taxon>Fungi</taxon>
        <taxon>Dikarya</taxon>
        <taxon>Basidiomycota</taxon>
        <taxon>Pucciniomycotina</taxon>
        <taxon>Microbotryomycetes</taxon>
        <taxon>Sporidiobolales</taxon>
        <taxon>Sporidiobolaceae</taxon>
        <taxon>Rhodotorula</taxon>
    </lineage>
</organism>
<feature type="region of interest" description="Disordered" evidence="4">
    <location>
        <begin position="123"/>
        <end position="180"/>
    </location>
</feature>
<evidence type="ECO:0000256" key="4">
    <source>
        <dbReference type="SAM" id="MobiDB-lite"/>
    </source>
</evidence>
<reference evidence="7 8" key="1">
    <citation type="submission" date="2021-12" db="EMBL/GenBank/DDBJ databases">
        <title>High titer production of polyol ester of fatty acids by Rhodotorula paludigena BS15 towards product separation-free biomass refinery.</title>
        <authorList>
            <person name="Mano J."/>
            <person name="Ono H."/>
            <person name="Tanaka T."/>
            <person name="Naito K."/>
            <person name="Sushida H."/>
            <person name="Ike M."/>
            <person name="Tokuyasu K."/>
            <person name="Kitaoka M."/>
        </authorList>
    </citation>
    <scope>NUCLEOTIDE SEQUENCE [LARGE SCALE GENOMIC DNA]</scope>
    <source>
        <strain evidence="7 8">BS15</strain>
    </source>
</reference>
<keyword evidence="8" id="KW-1185">Reference proteome</keyword>
<dbReference type="Pfam" id="PF01965">
    <property type="entry name" value="DJ-1_PfpI"/>
    <property type="match status" value="1"/>
</dbReference>
<feature type="domain" description="DNA/pantothenate metabolism flavoprotein C-terminal" evidence="6">
    <location>
        <begin position="242"/>
        <end position="331"/>
    </location>
</feature>